<dbReference type="PANTHER" id="PTHR45586">
    <property type="entry name" value="TPR REPEAT-CONTAINING PROTEIN PA4667"/>
    <property type="match status" value="1"/>
</dbReference>
<evidence type="ECO:0000256" key="4">
    <source>
        <dbReference type="SAM" id="Phobius"/>
    </source>
</evidence>
<dbReference type="Gene3D" id="1.25.40.10">
    <property type="entry name" value="Tetratricopeptide repeat domain"/>
    <property type="match status" value="2"/>
</dbReference>
<feature type="transmembrane region" description="Helical" evidence="4">
    <location>
        <begin position="38"/>
        <end position="56"/>
    </location>
</feature>
<keyword evidence="1" id="KW-0677">Repeat</keyword>
<feature type="repeat" description="TPR" evidence="3">
    <location>
        <begin position="139"/>
        <end position="172"/>
    </location>
</feature>
<comment type="caution">
    <text evidence="5">The sequence shown here is derived from an EMBL/GenBank/DDBJ whole genome shotgun (WGS) entry which is preliminary data.</text>
</comment>
<dbReference type="Pfam" id="PF13174">
    <property type="entry name" value="TPR_6"/>
    <property type="match status" value="1"/>
</dbReference>
<evidence type="ECO:0000256" key="2">
    <source>
        <dbReference type="ARBA" id="ARBA00022803"/>
    </source>
</evidence>
<dbReference type="EMBL" id="QFYQ01000001">
    <property type="protein sequence ID" value="RAK55925.1"/>
    <property type="molecule type" value="Genomic_DNA"/>
</dbReference>
<dbReference type="Pfam" id="PF14559">
    <property type="entry name" value="TPR_19"/>
    <property type="match status" value="1"/>
</dbReference>
<gene>
    <name evidence="5" type="ORF">DJ017_16120</name>
</gene>
<evidence type="ECO:0000256" key="1">
    <source>
        <dbReference type="ARBA" id="ARBA00022737"/>
    </source>
</evidence>
<dbReference type="PROSITE" id="PS50005">
    <property type="entry name" value="TPR"/>
    <property type="match status" value="2"/>
</dbReference>
<dbReference type="SMART" id="SM00028">
    <property type="entry name" value="TPR"/>
    <property type="match status" value="3"/>
</dbReference>
<reference evidence="6" key="1">
    <citation type="submission" date="2018-05" db="EMBL/GenBank/DDBJ databases">
        <authorList>
            <person name="Li X."/>
        </authorList>
    </citation>
    <scope>NUCLEOTIDE SEQUENCE [LARGE SCALE GENOMIC DNA]</scope>
    <source>
        <strain evidence="6">LX32</strain>
    </source>
</reference>
<keyword evidence="4" id="KW-1133">Transmembrane helix</keyword>
<sequence>MTRAACATPYESQALGVLMLELHATGTRDARRRLRLKNAGLAISVGLAGAIAGLAVPAQAAPKAEQAAPDGAAALRIARSFRAAGDARSAVPVYRTLLARRPNDAAVQVELADALLDTDMIDDAIGLYTAVDPASPSGGDAELGLARAQLKLNRADRALAHMDRAVQLAPTNVRVLVGRGVVLDRLGRHADAQASYRKALSREPRSVAARTDLALSLALSGQYDQALEILEPIARSAGASAQDRQNLAFVYGLKGDKADALAMSRVDLDESQAQANAKFFDYARAQPR</sequence>
<dbReference type="InterPro" id="IPR019734">
    <property type="entry name" value="TPR_rpt"/>
</dbReference>
<dbReference type="OrthoDB" id="422579at2"/>
<feature type="repeat" description="TPR" evidence="3">
    <location>
        <begin position="173"/>
        <end position="206"/>
    </location>
</feature>
<dbReference type="PANTHER" id="PTHR45586:SF1">
    <property type="entry name" value="LIPOPOLYSACCHARIDE ASSEMBLY PROTEIN B"/>
    <property type="match status" value="1"/>
</dbReference>
<accession>A0A328ANK2</accession>
<keyword evidence="6" id="KW-1185">Reference proteome</keyword>
<keyword evidence="4" id="KW-0812">Transmembrane</keyword>
<dbReference type="SUPFAM" id="SSF48452">
    <property type="entry name" value="TPR-like"/>
    <property type="match status" value="1"/>
</dbReference>
<protein>
    <submittedName>
        <fullName evidence="5">Uncharacterized protein</fullName>
    </submittedName>
</protein>
<evidence type="ECO:0000313" key="5">
    <source>
        <dbReference type="EMBL" id="RAK55925.1"/>
    </source>
</evidence>
<dbReference type="Proteomes" id="UP000249254">
    <property type="component" value="Unassembled WGS sequence"/>
</dbReference>
<dbReference type="InterPro" id="IPR011990">
    <property type="entry name" value="TPR-like_helical_dom_sf"/>
</dbReference>
<organism evidence="5 6">
    <name type="scientific">Phenylobacterium soli</name>
    <dbReference type="NCBI Taxonomy" id="2170551"/>
    <lineage>
        <taxon>Bacteria</taxon>
        <taxon>Pseudomonadati</taxon>
        <taxon>Pseudomonadota</taxon>
        <taxon>Alphaproteobacteria</taxon>
        <taxon>Caulobacterales</taxon>
        <taxon>Caulobacteraceae</taxon>
        <taxon>Phenylobacterium</taxon>
    </lineage>
</organism>
<keyword evidence="4" id="KW-0472">Membrane</keyword>
<evidence type="ECO:0000313" key="6">
    <source>
        <dbReference type="Proteomes" id="UP000249254"/>
    </source>
</evidence>
<evidence type="ECO:0000256" key="3">
    <source>
        <dbReference type="PROSITE-ProRule" id="PRU00339"/>
    </source>
</evidence>
<keyword evidence="2 3" id="KW-0802">TPR repeat</keyword>
<dbReference type="AlphaFoldDB" id="A0A328ANK2"/>
<proteinExistence type="predicted"/>
<dbReference type="InterPro" id="IPR051012">
    <property type="entry name" value="CellSynth/LPSAsmb/PSIAsmb"/>
</dbReference>
<name>A0A328ANK2_9CAUL</name>
<dbReference type="Pfam" id="PF13432">
    <property type="entry name" value="TPR_16"/>
    <property type="match status" value="1"/>
</dbReference>